<dbReference type="InterPro" id="IPR011251">
    <property type="entry name" value="Luciferase-like_dom"/>
</dbReference>
<organism evidence="3 4">
    <name type="scientific">Streptomyces canarius</name>
    <dbReference type="NCBI Taxonomy" id="285453"/>
    <lineage>
        <taxon>Bacteria</taxon>
        <taxon>Bacillati</taxon>
        <taxon>Actinomycetota</taxon>
        <taxon>Actinomycetes</taxon>
        <taxon>Kitasatosporales</taxon>
        <taxon>Streptomycetaceae</taxon>
        <taxon>Streptomyces</taxon>
    </lineage>
</organism>
<evidence type="ECO:0000313" key="4">
    <source>
        <dbReference type="Proteomes" id="UP000653644"/>
    </source>
</evidence>
<sequence>MGPVTFESGKWHMEETATSIDSGTGAGAPVPLSVLDLSVVGEGVSAAVALAQTSALAQEAERRGYRRFWVAEHHSFPASASPAPAVLLAHLAGLTSRIRLGSGGVMLSNHAPLVVAEQFGVLEALHPGRFDLGMGRKPGGLDSISRALRRPAEDPGPEEFEQQVEEVLGFLGAGFPDDHPYHRDQVYVVPSAPDLPVWMLGSGTTGARVAARLGLPFAAAYHINAAQVPAAIEIYRAEFRPSKTLREPYVMVSANVVCAETEAEALALARSGALMLTLGRKGTQTALPTPEAAAAYPYTEEERRFADLLLATVVRGTPDQVRAGLTELHASTGADELMVTSMIHDFPARLRSLVLVADEFALDGKPGPTR</sequence>
<gene>
    <name evidence="3" type="ORF">GCM10010345_84960</name>
</gene>
<dbReference type="Gene3D" id="3.20.20.30">
    <property type="entry name" value="Luciferase-like domain"/>
    <property type="match status" value="1"/>
</dbReference>
<dbReference type="Proteomes" id="UP000653644">
    <property type="component" value="Unassembled WGS sequence"/>
</dbReference>
<name>A0ABQ3D9E2_9ACTN</name>
<dbReference type="InterPro" id="IPR019949">
    <property type="entry name" value="CmoO-like"/>
</dbReference>
<dbReference type="Pfam" id="PF00296">
    <property type="entry name" value="Bac_luciferase"/>
    <property type="match status" value="1"/>
</dbReference>
<accession>A0ABQ3D9E2</accession>
<dbReference type="InterPro" id="IPR050766">
    <property type="entry name" value="Bact_Lucif_Oxidored"/>
</dbReference>
<comment type="similarity">
    <text evidence="1">To bacterial alkanal monooxygenase alpha and beta chains.</text>
</comment>
<proteinExistence type="predicted"/>
<feature type="domain" description="Luciferase-like" evidence="2">
    <location>
        <begin position="33"/>
        <end position="331"/>
    </location>
</feature>
<evidence type="ECO:0000256" key="1">
    <source>
        <dbReference type="ARBA" id="ARBA00007789"/>
    </source>
</evidence>
<reference evidence="4" key="1">
    <citation type="journal article" date="2019" name="Int. J. Syst. Evol. Microbiol.">
        <title>The Global Catalogue of Microorganisms (GCM) 10K type strain sequencing project: providing services to taxonomists for standard genome sequencing and annotation.</title>
        <authorList>
            <consortium name="The Broad Institute Genomics Platform"/>
            <consortium name="The Broad Institute Genome Sequencing Center for Infectious Disease"/>
            <person name="Wu L."/>
            <person name="Ma J."/>
        </authorList>
    </citation>
    <scope>NUCLEOTIDE SEQUENCE [LARGE SCALE GENOMIC DNA]</scope>
    <source>
        <strain evidence="4">JCM 4733</strain>
    </source>
</reference>
<dbReference type="SUPFAM" id="SSF51679">
    <property type="entry name" value="Bacterial luciferase-like"/>
    <property type="match status" value="1"/>
</dbReference>
<evidence type="ECO:0000313" key="3">
    <source>
        <dbReference type="EMBL" id="GHA68243.1"/>
    </source>
</evidence>
<protein>
    <recommendedName>
        <fullName evidence="2">Luciferase-like domain-containing protein</fullName>
    </recommendedName>
</protein>
<comment type="caution">
    <text evidence="3">The sequence shown here is derived from an EMBL/GenBank/DDBJ whole genome shotgun (WGS) entry which is preliminary data.</text>
</comment>
<evidence type="ECO:0000259" key="2">
    <source>
        <dbReference type="Pfam" id="PF00296"/>
    </source>
</evidence>
<dbReference type="PANTHER" id="PTHR30137">
    <property type="entry name" value="LUCIFERASE-LIKE MONOOXYGENASE"/>
    <property type="match status" value="1"/>
</dbReference>
<dbReference type="PANTHER" id="PTHR30137:SF6">
    <property type="entry name" value="LUCIFERASE-LIKE MONOOXYGENASE"/>
    <property type="match status" value="1"/>
</dbReference>
<dbReference type="NCBIfam" id="TIGR03558">
    <property type="entry name" value="oxido_grp_1"/>
    <property type="match status" value="1"/>
</dbReference>
<dbReference type="InterPro" id="IPR036661">
    <property type="entry name" value="Luciferase-like_sf"/>
</dbReference>
<dbReference type="EMBL" id="BMVN01000064">
    <property type="protein sequence ID" value="GHA68243.1"/>
    <property type="molecule type" value="Genomic_DNA"/>
</dbReference>
<keyword evidence="4" id="KW-1185">Reference proteome</keyword>